<gene>
    <name evidence="2" type="ORF">RJN63_25250</name>
</gene>
<accession>A0AAE4GFC9</accession>
<dbReference type="RefSeq" id="WP_166675071.1">
    <property type="nucleotide sequence ID" value="NZ_JAVLSM010000018.1"/>
</dbReference>
<reference evidence="2" key="1">
    <citation type="submission" date="2023-02" db="EMBL/GenBank/DDBJ databases">
        <title>Description of Herbaspirillum huttiense subsp. nephrolepsisexaltata and Herbaspirillum huttiense subsp. lycopersicon.</title>
        <authorList>
            <person name="Poudel M."/>
            <person name="Sharma A."/>
            <person name="Goss E."/>
            <person name="Tapia J.H."/>
            <person name="Harmon C.M."/>
            <person name="Jones J.B."/>
        </authorList>
    </citation>
    <scope>NUCLEOTIDE SEQUENCE</scope>
    <source>
        <strain evidence="2">NC40101</strain>
    </source>
</reference>
<dbReference type="GeneID" id="90167407"/>
<protein>
    <submittedName>
        <fullName evidence="2">Uncharacterized protein</fullName>
    </submittedName>
</protein>
<evidence type="ECO:0000313" key="2">
    <source>
        <dbReference type="EMBL" id="MDT0340160.1"/>
    </source>
</evidence>
<dbReference type="AlphaFoldDB" id="A0AAE4GFC9"/>
<evidence type="ECO:0000256" key="1">
    <source>
        <dbReference type="SAM" id="MobiDB-lite"/>
    </source>
</evidence>
<feature type="compositionally biased region" description="Pro residues" evidence="1">
    <location>
        <begin position="10"/>
        <end position="24"/>
    </location>
</feature>
<sequence length="48" mass="5374">MYHSLHTPQETPPVNEPNLPPPALPDDEPVPVQDPPDNPRPSDKPLRM</sequence>
<proteinExistence type="predicted"/>
<comment type="caution">
    <text evidence="2">The sequence shown here is derived from an EMBL/GenBank/DDBJ whole genome shotgun (WGS) entry which is preliminary data.</text>
</comment>
<dbReference type="EMBL" id="JAVRAA010000019">
    <property type="protein sequence ID" value="MDT0340160.1"/>
    <property type="molecule type" value="Genomic_DNA"/>
</dbReference>
<name>A0AAE4GFC9_9BURK</name>
<organism evidence="2">
    <name type="scientific">Herbaspirillum huttiense subsp. nephrolepidis</name>
    <dbReference type="NCBI Taxonomy" id="3075126"/>
    <lineage>
        <taxon>Bacteria</taxon>
        <taxon>Pseudomonadati</taxon>
        <taxon>Pseudomonadota</taxon>
        <taxon>Betaproteobacteria</taxon>
        <taxon>Burkholderiales</taxon>
        <taxon>Oxalobacteraceae</taxon>
        <taxon>Herbaspirillum</taxon>
    </lineage>
</organism>
<feature type="region of interest" description="Disordered" evidence="1">
    <location>
        <begin position="1"/>
        <end position="48"/>
    </location>
</feature>